<evidence type="ECO:0000256" key="1">
    <source>
        <dbReference type="SAM" id="SignalP"/>
    </source>
</evidence>
<feature type="chain" id="PRO_5026172400" description="DUF6299 domain-containing protein" evidence="1">
    <location>
        <begin position="44"/>
        <end position="154"/>
    </location>
</feature>
<reference evidence="3 4" key="1">
    <citation type="journal article" date="2019" name="ACS Chem. Biol.">
        <title>Identification and Mobilization of a Cryptic Antibiotic Biosynthesis Gene Locus from a Human-Pathogenic Nocardia Isolate.</title>
        <authorList>
            <person name="Herisse M."/>
            <person name="Ishida K."/>
            <person name="Porter J.L."/>
            <person name="Howden B."/>
            <person name="Hertweck C."/>
            <person name="Stinear T.P."/>
            <person name="Pidot S.J."/>
        </authorList>
    </citation>
    <scope>NUCLEOTIDE SEQUENCE [LARGE SCALE GENOMIC DNA]</scope>
    <source>
        <strain evidence="3 4">AUSMDU00012717</strain>
    </source>
</reference>
<accession>A0A6G9YMD9</accession>
<sequence>MMAEYLRTAEQRATMPKNRFMNLAVASASALAGTIMLAGPATADPTLTLTVDSNQHLNADGTEKITGTYTCTAVGRVNSTRNSYLRQGEVQPIVPASKAMVTCDGAAHPYTTDIPAPETYPFQPGPATFNITWDLYSADGSTEVRLTDLPVTLQ</sequence>
<keyword evidence="4" id="KW-1185">Reference proteome</keyword>
<evidence type="ECO:0000259" key="2">
    <source>
        <dbReference type="Pfam" id="PF19816"/>
    </source>
</evidence>
<organism evidence="3 4">
    <name type="scientific">Nocardia arthritidis</name>
    <dbReference type="NCBI Taxonomy" id="228602"/>
    <lineage>
        <taxon>Bacteria</taxon>
        <taxon>Bacillati</taxon>
        <taxon>Actinomycetota</taxon>
        <taxon>Actinomycetes</taxon>
        <taxon>Mycobacteriales</taxon>
        <taxon>Nocardiaceae</taxon>
        <taxon>Nocardia</taxon>
    </lineage>
</organism>
<dbReference type="AlphaFoldDB" id="A0A6G9YMD9"/>
<gene>
    <name evidence="3" type="ORF">F5544_32685</name>
</gene>
<feature type="signal peptide" evidence="1">
    <location>
        <begin position="1"/>
        <end position="43"/>
    </location>
</feature>
<dbReference type="InterPro" id="IPR046266">
    <property type="entry name" value="DUF6299"/>
</dbReference>
<dbReference type="Proteomes" id="UP000503540">
    <property type="component" value="Chromosome"/>
</dbReference>
<name>A0A6G9YMD9_9NOCA</name>
<proteinExistence type="predicted"/>
<dbReference type="KEGG" id="nah:F5544_32685"/>
<evidence type="ECO:0000313" key="4">
    <source>
        <dbReference type="Proteomes" id="UP000503540"/>
    </source>
</evidence>
<evidence type="ECO:0000313" key="3">
    <source>
        <dbReference type="EMBL" id="QIS14374.1"/>
    </source>
</evidence>
<dbReference type="EMBL" id="CP046172">
    <property type="protein sequence ID" value="QIS14374.1"/>
    <property type="molecule type" value="Genomic_DNA"/>
</dbReference>
<keyword evidence="1" id="KW-0732">Signal</keyword>
<protein>
    <recommendedName>
        <fullName evidence="2">DUF6299 domain-containing protein</fullName>
    </recommendedName>
</protein>
<dbReference type="Pfam" id="PF19816">
    <property type="entry name" value="DUF6299"/>
    <property type="match status" value="1"/>
</dbReference>
<feature type="domain" description="DUF6299" evidence="2">
    <location>
        <begin position="47"/>
        <end position="132"/>
    </location>
</feature>